<proteinExistence type="predicted"/>
<dbReference type="AlphaFoldDB" id="A0A7J7NU46"/>
<gene>
    <name evidence="2" type="ORF">GIB67_015668</name>
</gene>
<evidence type="ECO:0000256" key="1">
    <source>
        <dbReference type="SAM" id="MobiDB-lite"/>
    </source>
</evidence>
<evidence type="ECO:0000313" key="2">
    <source>
        <dbReference type="EMBL" id="KAF6170716.1"/>
    </source>
</evidence>
<dbReference type="EMBL" id="JACGCM010000560">
    <property type="protein sequence ID" value="KAF6170716.1"/>
    <property type="molecule type" value="Genomic_DNA"/>
</dbReference>
<sequence>MPNRRASGLSGGCESSDHEKLSGNLYAQPQTKGVAPLVQQRVKGGGYSGHGGKESVPYFQQGYSGRGYVGAGREYLQEHGASQPHAGTTLQHYGGSPTKYVNRGIEHQRLVAPNLTGDAFRGRIWFGKNGFRCLVEDFFAELPDMDLQYSVLVTPEVSLQGVDSRVMPQYISLYRNASPTLVETQSISEGFAAYYVRKSLSTAGSQPLTSKDFLMSLINEADGI</sequence>
<protein>
    <submittedName>
        <fullName evidence="2">Uncharacterized protein</fullName>
    </submittedName>
</protein>
<keyword evidence="3" id="KW-1185">Reference proteome</keyword>
<accession>A0A7J7NU46</accession>
<dbReference type="Proteomes" id="UP000541444">
    <property type="component" value="Unassembled WGS sequence"/>
</dbReference>
<reference evidence="2 3" key="1">
    <citation type="journal article" date="2020" name="IScience">
        <title>Genome Sequencing of the Endangered Kingdonia uniflora (Circaeasteraceae, Ranunculales) Reveals Potential Mechanisms of Evolutionary Specialization.</title>
        <authorList>
            <person name="Sun Y."/>
            <person name="Deng T."/>
            <person name="Zhang A."/>
            <person name="Moore M.J."/>
            <person name="Landis J.B."/>
            <person name="Lin N."/>
            <person name="Zhang H."/>
            <person name="Zhang X."/>
            <person name="Huang J."/>
            <person name="Zhang X."/>
            <person name="Sun H."/>
            <person name="Wang H."/>
        </authorList>
    </citation>
    <scope>NUCLEOTIDE SEQUENCE [LARGE SCALE GENOMIC DNA]</scope>
    <source>
        <strain evidence="2">TB1705</strain>
        <tissue evidence="2">Leaf</tissue>
    </source>
</reference>
<dbReference type="OrthoDB" id="1930137at2759"/>
<evidence type="ECO:0000313" key="3">
    <source>
        <dbReference type="Proteomes" id="UP000541444"/>
    </source>
</evidence>
<organism evidence="2 3">
    <name type="scientific">Kingdonia uniflora</name>
    <dbReference type="NCBI Taxonomy" id="39325"/>
    <lineage>
        <taxon>Eukaryota</taxon>
        <taxon>Viridiplantae</taxon>
        <taxon>Streptophyta</taxon>
        <taxon>Embryophyta</taxon>
        <taxon>Tracheophyta</taxon>
        <taxon>Spermatophyta</taxon>
        <taxon>Magnoliopsida</taxon>
        <taxon>Ranunculales</taxon>
        <taxon>Circaeasteraceae</taxon>
        <taxon>Kingdonia</taxon>
    </lineage>
</organism>
<name>A0A7J7NU46_9MAGN</name>
<comment type="caution">
    <text evidence="2">The sequence shown here is derived from an EMBL/GenBank/DDBJ whole genome shotgun (WGS) entry which is preliminary data.</text>
</comment>
<feature type="region of interest" description="Disordered" evidence="1">
    <location>
        <begin position="1"/>
        <end position="20"/>
    </location>
</feature>